<comment type="caution">
    <text evidence="5">The sequence shown here is derived from an EMBL/GenBank/DDBJ whole genome shotgun (WGS) entry which is preliminary data.</text>
</comment>
<evidence type="ECO:0000313" key="6">
    <source>
        <dbReference type="Proteomes" id="UP000031950"/>
    </source>
</evidence>
<keyword evidence="1" id="KW-0479">Metal-binding</keyword>
<feature type="binding site" evidence="1">
    <location>
        <position position="25"/>
    </location>
    <ligand>
        <name>Zn(2+)</name>
        <dbReference type="ChEBI" id="CHEBI:29105"/>
    </ligand>
</feature>
<reference evidence="5 6" key="1">
    <citation type="submission" date="2015-01" db="EMBL/GenBank/DDBJ databases">
        <title>Genome sequence of Jeotgalibacillus alimentarius.</title>
        <authorList>
            <person name="Goh K.M."/>
            <person name="Chan K.-G."/>
            <person name="Yaakop A.S."/>
            <person name="Ee R."/>
            <person name="Gan H.M."/>
            <person name="Chan C.S."/>
        </authorList>
    </citation>
    <scope>NUCLEOTIDE SEQUENCE [LARGE SCALE GENOMIC DNA]</scope>
    <source>
        <strain evidence="5 6">YKJ-13</strain>
    </source>
</reference>
<keyword evidence="1" id="KW-0862">Zinc</keyword>
<dbReference type="PATRIC" id="fig|135826.4.peg.803"/>
<feature type="domain" description="Methyltransferase" evidence="3">
    <location>
        <begin position="100"/>
        <end position="183"/>
    </location>
</feature>
<dbReference type="Pfam" id="PF13649">
    <property type="entry name" value="Methyltransf_25"/>
    <property type="match status" value="1"/>
</dbReference>
<feature type="binding site" evidence="1">
    <location>
        <position position="42"/>
    </location>
    <ligand>
        <name>Zn(2+)</name>
        <dbReference type="ChEBI" id="CHEBI:29105"/>
    </ligand>
</feature>
<dbReference type="AlphaFoldDB" id="A0A0C2W5I7"/>
<dbReference type="Proteomes" id="UP000031950">
    <property type="component" value="Unassembled WGS sequence"/>
</dbReference>
<dbReference type="CDD" id="cd02440">
    <property type="entry name" value="AdoMet_MTases"/>
    <property type="match status" value="1"/>
</dbReference>
<dbReference type="SUPFAM" id="SSF53335">
    <property type="entry name" value="S-adenosyl-L-methionine-dependent methyltransferases"/>
    <property type="match status" value="1"/>
</dbReference>
<dbReference type="InterPro" id="IPR029063">
    <property type="entry name" value="SAM-dependent_MTases_sf"/>
</dbReference>
<keyword evidence="6" id="KW-1185">Reference proteome</keyword>
<feature type="binding site" evidence="1">
    <location>
        <position position="22"/>
    </location>
    <ligand>
        <name>Zn(2+)</name>
        <dbReference type="ChEBI" id="CHEBI:29105"/>
    </ligand>
</feature>
<accession>A0A0C2W5I7</accession>
<sequence>MKLKKRETAAIKVRETFPHLLCPVCGEQLTEQSLSMICVNSHRFDFAKNGSLHLLTKPIKTKYTKELFEARHTLMNKAGFFKPVMNEVMSHLSSRHSGVILDAGCGEGTHLAQLIEGLNDFTGIGIDLAKDGIQTAARYYDEPIWMTADLAKTPVESGSVDIVLNILSPANYREFTRLLKEDGEVVKVVPGSDYLKELRKQYVGDQYKNDETVSAFYEHFNVEKKIPVYVTQVLDQKAISALVDMTPLSWHAAPEKTASFKALSQTEMTLDIEILIGRKK</sequence>
<dbReference type="GO" id="GO:0046872">
    <property type="term" value="F:metal ion binding"/>
    <property type="evidence" value="ECO:0007669"/>
    <property type="project" value="UniProtKB-KW"/>
</dbReference>
<protein>
    <submittedName>
        <fullName evidence="5">Uncharacterized protein</fullName>
    </submittedName>
</protein>
<dbReference type="PIRSF" id="PIRSF018249">
    <property type="entry name" value="MyrA_prd"/>
    <property type="match status" value="1"/>
</dbReference>
<dbReference type="InterPro" id="IPR048647">
    <property type="entry name" value="RlmA_N"/>
</dbReference>
<gene>
    <name evidence="5" type="ORF">KP77_08100</name>
</gene>
<dbReference type="EMBL" id="JXRQ01000015">
    <property type="protein sequence ID" value="KIL51298.1"/>
    <property type="molecule type" value="Genomic_DNA"/>
</dbReference>
<evidence type="ECO:0000256" key="2">
    <source>
        <dbReference type="PIRSR" id="PIRSR018249-2"/>
    </source>
</evidence>
<feature type="binding site" evidence="2">
    <location>
        <position position="81"/>
    </location>
    <ligand>
        <name>S-adenosyl-L-methionine</name>
        <dbReference type="ChEBI" id="CHEBI:59789"/>
    </ligand>
</feature>
<name>A0A0C2W5I7_9BACL</name>
<dbReference type="RefSeq" id="WP_052473955.1">
    <property type="nucleotide sequence ID" value="NZ_JXRQ01000015.1"/>
</dbReference>
<organism evidence="5 6">
    <name type="scientific">Jeotgalibacillus alimentarius</name>
    <dbReference type="NCBI Taxonomy" id="135826"/>
    <lineage>
        <taxon>Bacteria</taxon>
        <taxon>Bacillati</taxon>
        <taxon>Bacillota</taxon>
        <taxon>Bacilli</taxon>
        <taxon>Bacillales</taxon>
        <taxon>Caryophanaceae</taxon>
        <taxon>Jeotgalibacillus</taxon>
    </lineage>
</organism>
<evidence type="ECO:0000313" key="5">
    <source>
        <dbReference type="EMBL" id="KIL51298.1"/>
    </source>
</evidence>
<feature type="binding site" evidence="2">
    <location>
        <begin position="107"/>
        <end position="108"/>
    </location>
    <ligand>
        <name>S-adenosyl-L-methionine</name>
        <dbReference type="ChEBI" id="CHEBI:59789"/>
    </ligand>
</feature>
<feature type="binding site" evidence="1">
    <location>
        <position position="38"/>
    </location>
    <ligand>
        <name>Zn(2+)</name>
        <dbReference type="ChEBI" id="CHEBI:29105"/>
    </ligand>
</feature>
<evidence type="ECO:0000256" key="1">
    <source>
        <dbReference type="PIRSR" id="PIRSR018249-1"/>
    </source>
</evidence>
<keyword evidence="2" id="KW-0949">S-adenosyl-L-methionine</keyword>
<proteinExistence type="predicted"/>
<dbReference type="InterPro" id="IPR041698">
    <property type="entry name" value="Methyltransf_25"/>
</dbReference>
<dbReference type="OrthoDB" id="5522265at2"/>
<dbReference type="STRING" id="135826.KP77_08100"/>
<evidence type="ECO:0000259" key="3">
    <source>
        <dbReference type="Pfam" id="PF13649"/>
    </source>
</evidence>
<dbReference type="GO" id="GO:0008168">
    <property type="term" value="F:methyltransferase activity"/>
    <property type="evidence" value="ECO:0007669"/>
    <property type="project" value="InterPro"/>
</dbReference>
<dbReference type="InterPro" id="IPR016718">
    <property type="entry name" value="rRNA_m1G-MeTrfase_A_prd"/>
</dbReference>
<dbReference type="Gene3D" id="3.40.50.150">
    <property type="entry name" value="Vaccinia Virus protein VP39"/>
    <property type="match status" value="1"/>
</dbReference>
<dbReference type="Pfam" id="PF21302">
    <property type="entry name" value="Zn_ribbon_RlmA"/>
    <property type="match status" value="1"/>
</dbReference>
<feature type="binding site" evidence="2">
    <location>
        <position position="194"/>
    </location>
    <ligand>
        <name>S-adenosyl-L-methionine</name>
        <dbReference type="ChEBI" id="CHEBI:59789"/>
    </ligand>
</feature>
<evidence type="ECO:0000259" key="4">
    <source>
        <dbReference type="Pfam" id="PF21302"/>
    </source>
</evidence>
<feature type="domain" description="23S rRNA (guanine(745)-N(1))-methyltransferase N-terminal" evidence="4">
    <location>
        <begin position="21"/>
        <end position="64"/>
    </location>
</feature>